<evidence type="ECO:0000256" key="2">
    <source>
        <dbReference type="ARBA" id="ARBA00023121"/>
    </source>
</evidence>
<name>A0A5B8MRL8_9CHLO</name>
<dbReference type="Pfam" id="PF00887">
    <property type="entry name" value="ACBP"/>
    <property type="match status" value="1"/>
</dbReference>
<keyword evidence="5" id="KW-1185">Reference proteome</keyword>
<dbReference type="InterPro" id="IPR014352">
    <property type="entry name" value="FERM/acyl-CoA-bd_prot_sf"/>
</dbReference>
<evidence type="ECO:0000256" key="1">
    <source>
        <dbReference type="ARBA" id="ARBA00005567"/>
    </source>
</evidence>
<accession>A0A5B8MRL8</accession>
<dbReference type="SUPFAM" id="SSF47027">
    <property type="entry name" value="Acyl-CoA binding protein"/>
    <property type="match status" value="1"/>
</dbReference>
<gene>
    <name evidence="4" type="ORF">A3770_06p44300</name>
</gene>
<feature type="domain" description="ACB" evidence="3">
    <location>
        <begin position="85"/>
        <end position="177"/>
    </location>
</feature>
<dbReference type="GO" id="GO:0000062">
    <property type="term" value="F:fatty-acyl-CoA binding"/>
    <property type="evidence" value="ECO:0007669"/>
    <property type="project" value="InterPro"/>
</dbReference>
<organism evidence="4 5">
    <name type="scientific">Chloropicon primus</name>
    <dbReference type="NCBI Taxonomy" id="1764295"/>
    <lineage>
        <taxon>Eukaryota</taxon>
        <taxon>Viridiplantae</taxon>
        <taxon>Chlorophyta</taxon>
        <taxon>Chloropicophyceae</taxon>
        <taxon>Chloropicales</taxon>
        <taxon>Chloropicaceae</taxon>
        <taxon>Chloropicon</taxon>
    </lineage>
</organism>
<dbReference type="STRING" id="1764295.A0A5B8MRL8"/>
<dbReference type="EMBL" id="CP031039">
    <property type="protein sequence ID" value="QDZ21912.1"/>
    <property type="molecule type" value="Genomic_DNA"/>
</dbReference>
<dbReference type="AlphaFoldDB" id="A0A5B8MRL8"/>
<dbReference type="PANTHER" id="PTHR23310:SF62">
    <property type="entry name" value="ACYL-COA BINDING PROTEIN 1, ISOFORM A"/>
    <property type="match status" value="1"/>
</dbReference>
<evidence type="ECO:0000259" key="3">
    <source>
        <dbReference type="PROSITE" id="PS51228"/>
    </source>
</evidence>
<comment type="similarity">
    <text evidence="1">Belongs to the ACBP family.</text>
</comment>
<dbReference type="OrthoDB" id="346910at2759"/>
<dbReference type="GO" id="GO:0006631">
    <property type="term" value="P:fatty acid metabolic process"/>
    <property type="evidence" value="ECO:0007669"/>
    <property type="project" value="TreeGrafter"/>
</dbReference>
<dbReference type="InterPro" id="IPR000582">
    <property type="entry name" value="Acyl-CoA-binding_protein"/>
</dbReference>
<reference evidence="4 5" key="1">
    <citation type="submission" date="2018-07" db="EMBL/GenBank/DDBJ databases">
        <title>The complete nuclear genome of the prasinophyte Chloropicon primus (CCMP1205).</title>
        <authorList>
            <person name="Pombert J.-F."/>
            <person name="Otis C."/>
            <person name="Turmel M."/>
            <person name="Lemieux C."/>
        </authorList>
    </citation>
    <scope>NUCLEOTIDE SEQUENCE [LARGE SCALE GENOMIC DNA]</scope>
    <source>
        <strain evidence="4 5">CCMP1205</strain>
    </source>
</reference>
<sequence>MGTMTDPDTALAAIKAAGDDFQSLYEAIKKAEFLDATPGDSRQAYRAAKSKLKKILLAQKKKAEEDAKKGIVTKNYDVGKYWPQLKDTWESLRWRLKSMPGGATKKPDAFYDLYGFFQQATEGDNTGEQPVWAETGGLDFEGRSRWEAWNKTKGMSSEVAKKKFVATYFQMDPKANLYNDNRIKE</sequence>
<evidence type="ECO:0000313" key="4">
    <source>
        <dbReference type="EMBL" id="QDZ21912.1"/>
    </source>
</evidence>
<evidence type="ECO:0000313" key="5">
    <source>
        <dbReference type="Proteomes" id="UP000316726"/>
    </source>
</evidence>
<dbReference type="Gene3D" id="1.20.80.10">
    <property type="match status" value="1"/>
</dbReference>
<dbReference type="PROSITE" id="PS51228">
    <property type="entry name" value="ACB_2"/>
    <property type="match status" value="1"/>
</dbReference>
<dbReference type="PANTHER" id="PTHR23310">
    <property type="entry name" value="ACYL-COA-BINDING PROTEIN, ACBP"/>
    <property type="match status" value="1"/>
</dbReference>
<protein>
    <submittedName>
        <fullName evidence="4">Acyl-CoA-binding protein</fullName>
    </submittedName>
</protein>
<keyword evidence="2" id="KW-0446">Lipid-binding</keyword>
<dbReference type="Proteomes" id="UP000316726">
    <property type="component" value="Chromosome 6"/>
</dbReference>
<proteinExistence type="inferred from homology"/>
<dbReference type="InterPro" id="IPR035984">
    <property type="entry name" value="Acyl-CoA-binding_sf"/>
</dbReference>